<evidence type="ECO:0000256" key="4">
    <source>
        <dbReference type="ARBA" id="ARBA00023136"/>
    </source>
</evidence>
<feature type="transmembrane region" description="Helical" evidence="5">
    <location>
        <begin position="7"/>
        <end position="27"/>
    </location>
</feature>
<dbReference type="Pfam" id="PF04193">
    <property type="entry name" value="PQ-loop"/>
    <property type="match status" value="1"/>
</dbReference>
<comment type="caution">
    <text evidence="6">The sequence shown here is derived from an EMBL/GenBank/DDBJ whole genome shotgun (WGS) entry which is preliminary data.</text>
</comment>
<dbReference type="AlphaFoldDB" id="A0A4V3C2V6"/>
<gene>
    <name evidence="6" type="ORF">EI74_0644</name>
</gene>
<comment type="subcellular location">
    <subcellularLocation>
        <location evidence="1">Membrane</location>
        <topology evidence="1">Multi-pass membrane protein</topology>
    </subcellularLocation>
</comment>
<name>A0A4V3C2V6_9MOLU</name>
<keyword evidence="3 5" id="KW-1133">Transmembrane helix</keyword>
<evidence type="ECO:0000256" key="2">
    <source>
        <dbReference type="ARBA" id="ARBA00022692"/>
    </source>
</evidence>
<feature type="transmembrane region" description="Helical" evidence="5">
    <location>
        <begin position="97"/>
        <end position="122"/>
    </location>
</feature>
<keyword evidence="2 5" id="KW-0812">Transmembrane</keyword>
<organism evidence="6 7">
    <name type="scientific">Mycoplasma testudineum</name>
    <dbReference type="NCBI Taxonomy" id="244584"/>
    <lineage>
        <taxon>Bacteria</taxon>
        <taxon>Bacillati</taxon>
        <taxon>Mycoplasmatota</taxon>
        <taxon>Mollicutes</taxon>
        <taxon>Mycoplasmataceae</taxon>
        <taxon>Mycoplasma</taxon>
    </lineage>
</organism>
<proteinExistence type="predicted"/>
<evidence type="ECO:0000256" key="3">
    <source>
        <dbReference type="ARBA" id="ARBA00022989"/>
    </source>
</evidence>
<dbReference type="InterPro" id="IPR006603">
    <property type="entry name" value="PQ-loop_rpt"/>
</dbReference>
<dbReference type="Gene3D" id="1.20.1280.290">
    <property type="match status" value="2"/>
</dbReference>
<evidence type="ECO:0000313" key="6">
    <source>
        <dbReference type="EMBL" id="TDO19839.1"/>
    </source>
</evidence>
<evidence type="ECO:0000256" key="1">
    <source>
        <dbReference type="ARBA" id="ARBA00004141"/>
    </source>
</evidence>
<reference evidence="6 7" key="1">
    <citation type="submission" date="2019-03" db="EMBL/GenBank/DDBJ databases">
        <title>Genomic Encyclopedia of Archaeal and Bacterial Type Strains, Phase II (KMG-II): from individual species to whole genera.</title>
        <authorList>
            <person name="Goeker M."/>
        </authorList>
    </citation>
    <scope>NUCLEOTIDE SEQUENCE [LARGE SCALE GENOMIC DNA]</scope>
    <source>
        <strain evidence="6 7">ATCC 700618</strain>
    </source>
</reference>
<dbReference type="EMBL" id="SNWN01000013">
    <property type="protein sequence ID" value="TDO19839.1"/>
    <property type="molecule type" value="Genomic_DNA"/>
</dbReference>
<keyword evidence="4 5" id="KW-0472">Membrane</keyword>
<protein>
    <submittedName>
        <fullName evidence="6">Uncharacterized protein with PQ loop repeat</fullName>
    </submittedName>
</protein>
<dbReference type="Proteomes" id="UP000295518">
    <property type="component" value="Unassembled WGS sequence"/>
</dbReference>
<dbReference type="RefSeq" id="WP_094254799.1">
    <property type="nucleotide sequence ID" value="NZ_NNCE01000005.1"/>
</dbReference>
<feature type="transmembrane region" description="Helical" evidence="5">
    <location>
        <begin position="39"/>
        <end position="57"/>
    </location>
</feature>
<feature type="transmembrane region" description="Helical" evidence="5">
    <location>
        <begin position="63"/>
        <end position="85"/>
    </location>
</feature>
<dbReference type="OrthoDB" id="398361at2"/>
<accession>A0A4V3C2V6</accession>
<evidence type="ECO:0000256" key="5">
    <source>
        <dbReference type="SAM" id="Phobius"/>
    </source>
</evidence>
<dbReference type="GO" id="GO:0016020">
    <property type="term" value="C:membrane"/>
    <property type="evidence" value="ECO:0007669"/>
    <property type="project" value="UniProtKB-SubCell"/>
</dbReference>
<feature type="transmembrane region" description="Helical" evidence="5">
    <location>
        <begin position="211"/>
        <end position="234"/>
    </location>
</feature>
<evidence type="ECO:0000313" key="7">
    <source>
        <dbReference type="Proteomes" id="UP000295518"/>
    </source>
</evidence>
<feature type="transmembrane region" description="Helical" evidence="5">
    <location>
        <begin position="134"/>
        <end position="155"/>
    </location>
</feature>
<keyword evidence="7" id="KW-1185">Reference proteome</keyword>
<sequence length="245" mass="27953">MLLSIEIIGWIAAILIVVVGLPQLVYISKVKKAENLALSSYWIFNLSLLLFSLYGFFLGLSQLVFAELAGSIIFSATLFVMIKYWNSNEMSHFKRKLNYALILFILIIIIIISLLHIINFYVDANSLLDQNSNAVKVIQALLAMFAPFIGTLAFLPQTIKGIKEKNLFSLPFFFVADVFLFNTFWIIVWVLRIHAYDLGLYGNMSFVFKNTSILSLILQSVSLIIAALQFGFWIRDVKGKKIIWF</sequence>
<feature type="transmembrane region" description="Helical" evidence="5">
    <location>
        <begin position="167"/>
        <end position="191"/>
    </location>
</feature>